<organism evidence="3 4">
    <name type="scientific">Stegodyphus mimosarum</name>
    <name type="common">African social velvet spider</name>
    <dbReference type="NCBI Taxonomy" id="407821"/>
    <lineage>
        <taxon>Eukaryota</taxon>
        <taxon>Metazoa</taxon>
        <taxon>Ecdysozoa</taxon>
        <taxon>Arthropoda</taxon>
        <taxon>Chelicerata</taxon>
        <taxon>Arachnida</taxon>
        <taxon>Araneae</taxon>
        <taxon>Araneomorphae</taxon>
        <taxon>Entelegynae</taxon>
        <taxon>Eresoidea</taxon>
        <taxon>Eresidae</taxon>
        <taxon>Stegodyphus</taxon>
    </lineage>
</organism>
<dbReference type="InterPro" id="IPR000182">
    <property type="entry name" value="GNAT_dom"/>
</dbReference>
<name>A0A087TH22_STEMI</name>
<protein>
    <submittedName>
        <fullName evidence="3">Histone acetyltransferase KAT2B</fullName>
    </submittedName>
</protein>
<dbReference type="Proteomes" id="UP000054359">
    <property type="component" value="Unassembled WGS sequence"/>
</dbReference>
<dbReference type="CDD" id="cd04301">
    <property type="entry name" value="NAT_SF"/>
    <property type="match status" value="1"/>
</dbReference>
<dbReference type="AlphaFoldDB" id="A0A087TH22"/>
<dbReference type="STRING" id="407821.A0A087TH22"/>
<dbReference type="GO" id="GO:0140672">
    <property type="term" value="C:ATAC complex"/>
    <property type="evidence" value="ECO:0007669"/>
    <property type="project" value="TreeGrafter"/>
</dbReference>
<feature type="domain" description="N-acetyltransferase" evidence="2">
    <location>
        <begin position="144"/>
        <end position="259"/>
    </location>
</feature>
<evidence type="ECO:0000313" key="4">
    <source>
        <dbReference type="Proteomes" id="UP000054359"/>
    </source>
</evidence>
<evidence type="ECO:0000313" key="3">
    <source>
        <dbReference type="EMBL" id="KFM64411.1"/>
    </source>
</evidence>
<evidence type="ECO:0000259" key="2">
    <source>
        <dbReference type="PROSITE" id="PS51186"/>
    </source>
</evidence>
<gene>
    <name evidence="3" type="ORF">X975_02227</name>
</gene>
<dbReference type="Pfam" id="PF00583">
    <property type="entry name" value="Acetyltransf_1"/>
    <property type="match status" value="1"/>
</dbReference>
<dbReference type="GO" id="GO:0010484">
    <property type="term" value="F:histone H3 acetyltransferase activity"/>
    <property type="evidence" value="ECO:0007669"/>
    <property type="project" value="TreeGrafter"/>
</dbReference>
<dbReference type="PANTHER" id="PTHR45750">
    <property type="entry name" value="GH11602P"/>
    <property type="match status" value="1"/>
</dbReference>
<sequence>MLKEEAFNPDSPIWNPDFKPPETNASGTIMTCNDIQNKPVEKTGTNMTTNDMQNKLERSHTSASQSCETSMNSAASKFTKSTSEYNSGEISKEVLCEVIQSIKDPGKMLGPDAFAVNTPRDEGARIAERKGKIHVHIVGNSLSQEVSDQSLIWMVGLRNLISRNLPAMPKPYITRFVFDPKHKNLVIVEDTTVTGGICFRMFPSQGFTEIVFCAVSLDKQVQGYGTHMMNHLKDYHIKQNILHFLTYGDKFAIGYFKKQ</sequence>
<dbReference type="InterPro" id="IPR037800">
    <property type="entry name" value="GCN5"/>
</dbReference>
<dbReference type="PANTHER" id="PTHR45750:SF3">
    <property type="entry name" value="HISTONE ACETYLTRANSFERASE"/>
    <property type="match status" value="1"/>
</dbReference>
<keyword evidence="1" id="KW-0539">Nucleus</keyword>
<dbReference type="SUPFAM" id="SSF55729">
    <property type="entry name" value="Acyl-CoA N-acyltransferases (Nat)"/>
    <property type="match status" value="1"/>
</dbReference>
<keyword evidence="3" id="KW-0808">Transferase</keyword>
<dbReference type="PROSITE" id="PS51186">
    <property type="entry name" value="GNAT"/>
    <property type="match status" value="1"/>
</dbReference>
<keyword evidence="4" id="KW-1185">Reference proteome</keyword>
<dbReference type="GO" id="GO:0045944">
    <property type="term" value="P:positive regulation of transcription by RNA polymerase II"/>
    <property type="evidence" value="ECO:0007669"/>
    <property type="project" value="TreeGrafter"/>
</dbReference>
<dbReference type="OrthoDB" id="1937912at2759"/>
<accession>A0A087TH22</accession>
<reference evidence="3 4" key="1">
    <citation type="submission" date="2013-11" db="EMBL/GenBank/DDBJ databases">
        <title>Genome sequencing of Stegodyphus mimosarum.</title>
        <authorList>
            <person name="Bechsgaard J."/>
        </authorList>
    </citation>
    <scope>NUCLEOTIDE SEQUENCE [LARGE SCALE GENOMIC DNA]</scope>
</reference>
<evidence type="ECO:0000256" key="1">
    <source>
        <dbReference type="ARBA" id="ARBA00023242"/>
    </source>
</evidence>
<dbReference type="EMBL" id="KK115203">
    <property type="protein sequence ID" value="KFM64411.1"/>
    <property type="molecule type" value="Genomic_DNA"/>
</dbReference>
<dbReference type="InterPro" id="IPR016181">
    <property type="entry name" value="Acyl_CoA_acyltransferase"/>
</dbReference>
<feature type="non-terminal residue" evidence="3">
    <location>
        <position position="259"/>
    </location>
</feature>
<dbReference type="Gene3D" id="3.40.630.30">
    <property type="match status" value="1"/>
</dbReference>
<proteinExistence type="predicted"/>